<sequence length="98" mass="10426">MTRYKTPSFQKTYDAMLAAARDTSSELYHDGKPRRGAGHRTAFWDGYAGLTQTANVVPGTLSAVCFAAGKEFAVSNPGIAVEDAVWTPGVTRQGGSKV</sequence>
<evidence type="ECO:0000313" key="4">
    <source>
        <dbReference type="EMBL" id="QJH96628.1"/>
    </source>
</evidence>
<accession>A0A6H1ZJD7</accession>
<dbReference type="EMBL" id="MT144657">
    <property type="protein sequence ID" value="QJH96628.1"/>
    <property type="molecule type" value="Genomic_DNA"/>
</dbReference>
<reference evidence="1" key="1">
    <citation type="submission" date="2020-03" db="EMBL/GenBank/DDBJ databases">
        <title>The deep terrestrial virosphere.</title>
        <authorList>
            <person name="Holmfeldt K."/>
            <person name="Nilsson E."/>
            <person name="Simone D."/>
            <person name="Lopez-Fernandez M."/>
            <person name="Wu X."/>
            <person name="de Brujin I."/>
            <person name="Lundin D."/>
            <person name="Andersson A."/>
            <person name="Bertilsson S."/>
            <person name="Dopson M."/>
        </authorList>
    </citation>
    <scope>NUCLEOTIDE SEQUENCE</scope>
    <source>
        <strain evidence="3">MM415A04916</strain>
        <strain evidence="2">MM415B01374</strain>
        <strain evidence="1">TM448A00646</strain>
        <strain evidence="4">TM448B00781</strain>
    </source>
</reference>
<organism evidence="1">
    <name type="scientific">viral metagenome</name>
    <dbReference type="NCBI Taxonomy" id="1070528"/>
    <lineage>
        <taxon>unclassified sequences</taxon>
        <taxon>metagenomes</taxon>
        <taxon>organismal metagenomes</taxon>
    </lineage>
</organism>
<evidence type="ECO:0000313" key="1">
    <source>
        <dbReference type="EMBL" id="QJA47310.1"/>
    </source>
</evidence>
<evidence type="ECO:0000313" key="2">
    <source>
        <dbReference type="EMBL" id="QJA59026.1"/>
    </source>
</evidence>
<dbReference type="EMBL" id="MT141351">
    <property type="protein sequence ID" value="QJA59026.1"/>
    <property type="molecule type" value="Genomic_DNA"/>
</dbReference>
<proteinExistence type="predicted"/>
<dbReference type="AlphaFoldDB" id="A0A6H1ZJD7"/>
<name>A0A6H1ZJD7_9ZZZZ</name>
<gene>
    <name evidence="3" type="ORF">MM415A04916_0009</name>
    <name evidence="2" type="ORF">MM415B01374_0016</name>
    <name evidence="1" type="ORF">TM448A00646_0016</name>
    <name evidence="4" type="ORF">TM448B00781_0016</name>
</gene>
<evidence type="ECO:0000313" key="3">
    <source>
        <dbReference type="EMBL" id="QJA69212.1"/>
    </source>
</evidence>
<protein>
    <submittedName>
        <fullName evidence="1">Uncharacterized protein</fullName>
    </submittedName>
</protein>
<dbReference type="EMBL" id="MT141686">
    <property type="protein sequence ID" value="QJA69212.1"/>
    <property type="molecule type" value="Genomic_DNA"/>
</dbReference>
<dbReference type="EMBL" id="MT144039">
    <property type="protein sequence ID" value="QJA47310.1"/>
    <property type="molecule type" value="Genomic_DNA"/>
</dbReference>